<dbReference type="Pfam" id="PF13844">
    <property type="entry name" value="Glyco_transf_41"/>
    <property type="match status" value="2"/>
</dbReference>
<reference evidence="7 8" key="2">
    <citation type="journal article" date="2016" name="Genome Announc.">
        <title>Draft Genome Sequence of the N2-Fixing Cyanobacterium Nostoc piscinale CENA21, Isolated from the Brazilian Amazon Floodplain.</title>
        <authorList>
            <person name="Leao T."/>
            <person name="Guimaraes P.I."/>
            <person name="de Melo A.G."/>
            <person name="Ramos R.T."/>
            <person name="Leao P.N."/>
            <person name="Silva A."/>
            <person name="Fiore M.F."/>
            <person name="Schneider M.P."/>
        </authorList>
    </citation>
    <scope>NUCLEOTIDE SEQUENCE [LARGE SCALE GENOMIC DNA]</scope>
    <source>
        <strain evidence="7 8">CENA21</strain>
    </source>
</reference>
<evidence type="ECO:0000256" key="2">
    <source>
        <dbReference type="ARBA" id="ARBA00022676"/>
    </source>
</evidence>
<dbReference type="AlphaFoldDB" id="A0A0M5TIG4"/>
<evidence type="ECO:0000256" key="4">
    <source>
        <dbReference type="ARBA" id="ARBA00022737"/>
    </source>
</evidence>
<dbReference type="Gene3D" id="1.25.40.10">
    <property type="entry name" value="Tetratricopeptide repeat domain"/>
    <property type="match status" value="1"/>
</dbReference>
<sequence>MIPTLATHTPDKLQQAYQYLIQCSYEQAVCLYEQIIQAEPENKSCYCYLGLALLLQGKVAEAQTTWLIAMMEDDETQAADWTQELTEVLIGESVRREAIEEYSNAEIIRQQIKEFSPTNISNLLHLVQLIIQQEKYISDELIELEIITLLQSEPPVEVEWEILSAVLQAVLDVAPLHPSSLSLAEVCLRYIHEQYQADNFINILVPIAINTAYSLKQADIGASYLKLGLKIDGENRELLFYITGIYYVLGKYQTGIETAKLVYSLSEELPDIVFASSLILKGLVSSGGSNWQAACVAWEQHESLLKALVSERSLSITPLQVSRIFNINYFTPYFQDNPREYRILRNQLAEICQNNLAITYQTEVAKYQADRSQQKIANKKLKIGYLSHCLRSHSVGWLTRWLIKYHDRERFDINAYLISCEPTFDPLHDWYLTQFDHVYKSENLKQVTEQIYQDEIDILVDLDSITLDLTCGIIALKPAPIQVTWLGWDASGIPAIDYFIADPYVLPESADEYYREKIWRLPQTYIAVDGFEVGVPTLRRDDLNIPTDAVVYFSGQRGFKRHPDTARLQMNILKEVPNSYFLIKGDADEEYIKSFFYELATEVGVEIERLRFLPGAPSEAAHRANLGIADVVLDTYPYNGATTTLETLWMGIPLVTRVGEQFAARNSYTMMINAGITEGIAWTDAEYVEWGVRLGNDENLRQQIARKLKASRRTSPLWNGKQFAREMEKAYEQMWQKYIGTST</sequence>
<gene>
    <name evidence="7" type="ORF">ACX27_02740</name>
</gene>
<keyword evidence="5" id="KW-0802">TPR repeat</keyword>
<dbReference type="Proteomes" id="UP000062645">
    <property type="component" value="Chromosome"/>
</dbReference>
<evidence type="ECO:0000256" key="5">
    <source>
        <dbReference type="ARBA" id="ARBA00022803"/>
    </source>
</evidence>
<dbReference type="Gene3D" id="3.40.50.2000">
    <property type="entry name" value="Glycogen Phosphorylase B"/>
    <property type="match status" value="1"/>
</dbReference>
<dbReference type="SUPFAM" id="SSF53756">
    <property type="entry name" value="UDP-Glycosyltransferase/glycogen phosphorylase"/>
    <property type="match status" value="1"/>
</dbReference>
<keyword evidence="2" id="KW-0328">Glycosyltransferase</keyword>
<protein>
    <submittedName>
        <fullName evidence="7">O-linked N-acetylglucosamine transferase, SPINDLY family protein</fullName>
    </submittedName>
</protein>
<evidence type="ECO:0000313" key="8">
    <source>
        <dbReference type="Proteomes" id="UP000062645"/>
    </source>
</evidence>
<dbReference type="InterPro" id="IPR011990">
    <property type="entry name" value="TPR-like_helical_dom_sf"/>
</dbReference>
<dbReference type="SUPFAM" id="SSF48452">
    <property type="entry name" value="TPR-like"/>
    <property type="match status" value="1"/>
</dbReference>
<dbReference type="InterPro" id="IPR051939">
    <property type="entry name" value="Glycosyltr_41/O-GlcNAc_trsf"/>
</dbReference>
<dbReference type="PATRIC" id="fig|224013.5.peg.662"/>
<dbReference type="InterPro" id="IPR029489">
    <property type="entry name" value="OGT/SEC/SPY_C"/>
</dbReference>
<evidence type="ECO:0000313" key="7">
    <source>
        <dbReference type="EMBL" id="ALF52012.1"/>
    </source>
</evidence>
<dbReference type="PANTHER" id="PTHR44835:SF1">
    <property type="entry name" value="PROTEIN O-GLCNAC TRANSFERASE"/>
    <property type="match status" value="1"/>
</dbReference>
<dbReference type="EMBL" id="CP012036">
    <property type="protein sequence ID" value="ALF52012.1"/>
    <property type="molecule type" value="Genomic_DNA"/>
</dbReference>
<proteinExistence type="predicted"/>
<name>A0A0M5TIG4_9NOSO</name>
<dbReference type="Gene3D" id="3.40.50.11380">
    <property type="match status" value="1"/>
</dbReference>
<dbReference type="GO" id="GO:0016757">
    <property type="term" value="F:glycosyltransferase activity"/>
    <property type="evidence" value="ECO:0007669"/>
    <property type="project" value="UniProtKB-KW"/>
</dbReference>
<feature type="domain" description="O-GlcNAc transferase C-terminal" evidence="6">
    <location>
        <begin position="540"/>
        <end position="727"/>
    </location>
</feature>
<keyword evidence="8" id="KW-1185">Reference proteome</keyword>
<reference evidence="8" key="1">
    <citation type="submission" date="2015-07" db="EMBL/GenBank/DDBJ databases">
        <title>Genome Of Nitrogen-Fixing Cyanobacterium Nostoc piscinale CENA21 From Solimoes/Amazon River Floodplain Sediments And Comparative Genomics To Uncover Biosynthetic Natural Products Potential.</title>
        <authorList>
            <person name="Leao T.F."/>
            <person name="Leao P.N."/>
            <person name="Guimaraes P.I."/>
            <person name="de Melo A.G.C."/>
            <person name="Ramos R.T.J."/>
            <person name="Silva A."/>
            <person name="Fiore M.F."/>
            <person name="Schneider M.P.C."/>
        </authorList>
    </citation>
    <scope>NUCLEOTIDE SEQUENCE [LARGE SCALE GENOMIC DNA]</scope>
    <source>
        <strain evidence="8">CENA21</strain>
    </source>
</reference>
<evidence type="ECO:0000259" key="6">
    <source>
        <dbReference type="Pfam" id="PF13844"/>
    </source>
</evidence>
<accession>A0A0M5TIG4</accession>
<evidence type="ECO:0000256" key="1">
    <source>
        <dbReference type="ARBA" id="ARBA00004922"/>
    </source>
</evidence>
<feature type="domain" description="O-GlcNAc transferase C-terminal" evidence="6">
    <location>
        <begin position="346"/>
        <end position="529"/>
    </location>
</feature>
<organism evidence="7 8">
    <name type="scientific">Nostoc piscinale CENA21</name>
    <dbReference type="NCBI Taxonomy" id="224013"/>
    <lineage>
        <taxon>Bacteria</taxon>
        <taxon>Bacillati</taxon>
        <taxon>Cyanobacteriota</taxon>
        <taxon>Cyanophyceae</taxon>
        <taxon>Nostocales</taxon>
        <taxon>Nostocaceae</taxon>
        <taxon>Nostoc</taxon>
    </lineage>
</organism>
<evidence type="ECO:0000256" key="3">
    <source>
        <dbReference type="ARBA" id="ARBA00022679"/>
    </source>
</evidence>
<dbReference type="RefSeq" id="WP_062288094.1">
    <property type="nucleotide sequence ID" value="NZ_CP012036.1"/>
</dbReference>
<keyword evidence="4" id="KW-0677">Repeat</keyword>
<dbReference type="PANTHER" id="PTHR44835">
    <property type="entry name" value="UDP-N-ACETYLGLUCOSAMINE--PEPTIDE N-ACETYLGLUCOSAMINYLTRANSFERASE SPINDLY-RELATED"/>
    <property type="match status" value="1"/>
</dbReference>
<comment type="pathway">
    <text evidence="1">Protein modification; protein glycosylation.</text>
</comment>
<keyword evidence="3 7" id="KW-0808">Transferase</keyword>
<dbReference type="OrthoDB" id="146908at2"/>
<dbReference type="STRING" id="224013.ACX27_02740"/>
<dbReference type="KEGG" id="npz:ACX27_02740"/>